<gene>
    <name evidence="7" type="ORF">B0H16DRAFT_1689717</name>
</gene>
<dbReference type="InterPro" id="IPR015655">
    <property type="entry name" value="PP2C"/>
</dbReference>
<dbReference type="Pfam" id="PF00481">
    <property type="entry name" value="PP2C"/>
    <property type="match status" value="1"/>
</dbReference>
<dbReference type="Gene3D" id="3.60.40.10">
    <property type="entry name" value="PPM-type phosphatase domain"/>
    <property type="match status" value="1"/>
</dbReference>
<keyword evidence="3 4" id="KW-0904">Protein phosphatase</keyword>
<dbReference type="EMBL" id="JARKIB010000045">
    <property type="protein sequence ID" value="KAJ7757030.1"/>
    <property type="molecule type" value="Genomic_DNA"/>
</dbReference>
<comment type="caution">
    <text evidence="7">The sequence shown here is derived from an EMBL/GenBank/DDBJ whole genome shotgun (WGS) entry which is preliminary data.</text>
</comment>
<reference evidence="7" key="1">
    <citation type="submission" date="2023-03" db="EMBL/GenBank/DDBJ databases">
        <title>Massive genome expansion in bonnet fungi (Mycena s.s.) driven by repeated elements and novel gene families across ecological guilds.</title>
        <authorList>
            <consortium name="Lawrence Berkeley National Laboratory"/>
            <person name="Harder C.B."/>
            <person name="Miyauchi S."/>
            <person name="Viragh M."/>
            <person name="Kuo A."/>
            <person name="Thoen E."/>
            <person name="Andreopoulos B."/>
            <person name="Lu D."/>
            <person name="Skrede I."/>
            <person name="Drula E."/>
            <person name="Henrissat B."/>
            <person name="Morin E."/>
            <person name="Kohler A."/>
            <person name="Barry K."/>
            <person name="LaButti K."/>
            <person name="Morin E."/>
            <person name="Salamov A."/>
            <person name="Lipzen A."/>
            <person name="Mereny Z."/>
            <person name="Hegedus B."/>
            <person name="Baldrian P."/>
            <person name="Stursova M."/>
            <person name="Weitz H."/>
            <person name="Taylor A."/>
            <person name="Grigoriev I.V."/>
            <person name="Nagy L.G."/>
            <person name="Martin F."/>
            <person name="Kauserud H."/>
        </authorList>
    </citation>
    <scope>NUCLEOTIDE SEQUENCE</scope>
    <source>
        <strain evidence="7">CBHHK182m</strain>
    </source>
</reference>
<dbReference type="PROSITE" id="PS01032">
    <property type="entry name" value="PPM_1"/>
    <property type="match status" value="1"/>
</dbReference>
<dbReference type="InterPro" id="IPR036457">
    <property type="entry name" value="PPM-type-like_dom_sf"/>
</dbReference>
<dbReference type="AlphaFoldDB" id="A0AAD7J4P5"/>
<dbReference type="PROSITE" id="PS51746">
    <property type="entry name" value="PPM_2"/>
    <property type="match status" value="1"/>
</dbReference>
<proteinExistence type="inferred from homology"/>
<keyword evidence="1" id="KW-0479">Metal-binding</keyword>
<dbReference type="GO" id="GO:0004722">
    <property type="term" value="F:protein serine/threonine phosphatase activity"/>
    <property type="evidence" value="ECO:0007669"/>
    <property type="project" value="InterPro"/>
</dbReference>
<dbReference type="SMART" id="SM00332">
    <property type="entry name" value="PP2Cc"/>
    <property type="match status" value="1"/>
</dbReference>
<dbReference type="InterPro" id="IPR000222">
    <property type="entry name" value="PP2C_BS"/>
</dbReference>
<evidence type="ECO:0000256" key="5">
    <source>
        <dbReference type="SAM" id="MobiDB-lite"/>
    </source>
</evidence>
<comment type="similarity">
    <text evidence="4">Belongs to the PP2C family.</text>
</comment>
<keyword evidence="2 4" id="KW-0378">Hydrolase</keyword>
<dbReference type="InterPro" id="IPR001932">
    <property type="entry name" value="PPM-type_phosphatase-like_dom"/>
</dbReference>
<dbReference type="PANTHER" id="PTHR13832">
    <property type="entry name" value="PROTEIN PHOSPHATASE 2C"/>
    <property type="match status" value="1"/>
</dbReference>
<sequence length="326" mass="35693">MTPGKTHEALQTFAGVQIASVQYQPTERPIEDRFSVTLSSDGARLLLGVYDGHGGAATAEHISKILPPALLACPPGEHTHVFEATDKSMLDAFKADHTPFRLRLQSPDWMYNAQVLRSGCTALILDIDIPGMKVNYANAGDCRSLVFDSRISEDADPLQQTADLNAKSQSEQERLKREHPGEELVVVSGRLFGKLMSTRGFGDGYYKLPRGVNNWQHKKHVDVLSSVDRNSGKVPLNAQYESYFYGYRTPPYLVATPDVGVMRLSRDSVIVCGSDGLFDLVTSEVVAQTVRHGIRDGVENLAAHLLDSVIPLGIGDDVTILVLTFA</sequence>
<organism evidence="7 8">
    <name type="scientific">Mycena metata</name>
    <dbReference type="NCBI Taxonomy" id="1033252"/>
    <lineage>
        <taxon>Eukaryota</taxon>
        <taxon>Fungi</taxon>
        <taxon>Dikarya</taxon>
        <taxon>Basidiomycota</taxon>
        <taxon>Agaricomycotina</taxon>
        <taxon>Agaricomycetes</taxon>
        <taxon>Agaricomycetidae</taxon>
        <taxon>Agaricales</taxon>
        <taxon>Marasmiineae</taxon>
        <taxon>Mycenaceae</taxon>
        <taxon>Mycena</taxon>
    </lineage>
</organism>
<feature type="domain" description="PPM-type phosphatase" evidence="6">
    <location>
        <begin position="15"/>
        <end position="325"/>
    </location>
</feature>
<feature type="compositionally biased region" description="Polar residues" evidence="5">
    <location>
        <begin position="158"/>
        <end position="169"/>
    </location>
</feature>
<protein>
    <submittedName>
        <fullName evidence="7">Phosphatase 2C-like domain-containing protein</fullName>
    </submittedName>
</protein>
<evidence type="ECO:0000256" key="4">
    <source>
        <dbReference type="RuleBase" id="RU003465"/>
    </source>
</evidence>
<evidence type="ECO:0000256" key="3">
    <source>
        <dbReference type="ARBA" id="ARBA00022912"/>
    </source>
</evidence>
<evidence type="ECO:0000313" key="8">
    <source>
        <dbReference type="Proteomes" id="UP001215598"/>
    </source>
</evidence>
<name>A0AAD7J4P5_9AGAR</name>
<feature type="region of interest" description="Disordered" evidence="5">
    <location>
        <begin position="157"/>
        <end position="179"/>
    </location>
</feature>
<feature type="compositionally biased region" description="Basic and acidic residues" evidence="5">
    <location>
        <begin position="170"/>
        <end position="179"/>
    </location>
</feature>
<evidence type="ECO:0000256" key="1">
    <source>
        <dbReference type="ARBA" id="ARBA00022723"/>
    </source>
</evidence>
<accession>A0AAD7J4P5</accession>
<evidence type="ECO:0000259" key="6">
    <source>
        <dbReference type="PROSITE" id="PS51746"/>
    </source>
</evidence>
<keyword evidence="8" id="KW-1185">Reference proteome</keyword>
<dbReference type="SMART" id="SM00331">
    <property type="entry name" value="PP2C_SIG"/>
    <property type="match status" value="1"/>
</dbReference>
<dbReference type="GO" id="GO:0046872">
    <property type="term" value="F:metal ion binding"/>
    <property type="evidence" value="ECO:0007669"/>
    <property type="project" value="UniProtKB-KW"/>
</dbReference>
<dbReference type="PANTHER" id="PTHR13832:SF792">
    <property type="entry name" value="GM14286P"/>
    <property type="match status" value="1"/>
</dbReference>
<dbReference type="Proteomes" id="UP001215598">
    <property type="component" value="Unassembled WGS sequence"/>
</dbReference>
<dbReference type="SUPFAM" id="SSF81606">
    <property type="entry name" value="PP2C-like"/>
    <property type="match status" value="1"/>
</dbReference>
<evidence type="ECO:0000256" key="2">
    <source>
        <dbReference type="ARBA" id="ARBA00022801"/>
    </source>
</evidence>
<dbReference type="CDD" id="cd00143">
    <property type="entry name" value="PP2Cc"/>
    <property type="match status" value="1"/>
</dbReference>
<evidence type="ECO:0000313" key="7">
    <source>
        <dbReference type="EMBL" id="KAJ7757030.1"/>
    </source>
</evidence>